<evidence type="ECO:0000313" key="2">
    <source>
        <dbReference type="EnsemblProtists" id="PYU1_T012354"/>
    </source>
</evidence>
<dbReference type="VEuPathDB" id="FungiDB:PYU1_G012328"/>
<feature type="compositionally biased region" description="Low complexity" evidence="1">
    <location>
        <begin position="199"/>
        <end position="213"/>
    </location>
</feature>
<reference evidence="3" key="2">
    <citation type="submission" date="2010-04" db="EMBL/GenBank/DDBJ databases">
        <authorList>
            <person name="Buell R."/>
            <person name="Hamilton J."/>
            <person name="Hostetler J."/>
        </authorList>
    </citation>
    <scope>NUCLEOTIDE SEQUENCE [LARGE SCALE GENOMIC DNA]</scope>
    <source>
        <strain evidence="3">DAOM:BR144</strain>
    </source>
</reference>
<sequence>VEGLKLRDHARVVEVVAAAERRGAARVGAHARGVIGVKAHAAQIALVSSSMVWSFSPESVEVVDTNEPTEQRAVISCSSSRLLRTSAKRRSPWIKFINSVARSFTSTEQPWLPRFSSDAMSTFMHLISFSRRLVITLGLQLPKSAFFGKYFFTKLCSHLHSALHAWPYASALSSRTYSVWQWYVDAVISSAVLSSHASAAGTAGTPAPTTRARLGTEEEEEAVDAMDAAELL</sequence>
<dbReference type="InParanoid" id="K3X555"/>
<dbReference type="Proteomes" id="UP000019132">
    <property type="component" value="Unassembled WGS sequence"/>
</dbReference>
<protein>
    <submittedName>
        <fullName evidence="2">Uncharacterized protein</fullName>
    </submittedName>
</protein>
<dbReference type="EMBL" id="GL376608">
    <property type="status" value="NOT_ANNOTATED_CDS"/>
    <property type="molecule type" value="Genomic_DNA"/>
</dbReference>
<proteinExistence type="predicted"/>
<evidence type="ECO:0000313" key="3">
    <source>
        <dbReference type="Proteomes" id="UP000019132"/>
    </source>
</evidence>
<dbReference type="eggNOG" id="ENOG502T34B">
    <property type="taxonomic scope" value="Eukaryota"/>
</dbReference>
<feature type="region of interest" description="Disordered" evidence="1">
    <location>
        <begin position="199"/>
        <end position="219"/>
    </location>
</feature>
<dbReference type="HOGENOM" id="CLU_1197582_0_0_1"/>
<dbReference type="AlphaFoldDB" id="K3X555"/>
<reference evidence="2" key="3">
    <citation type="submission" date="2015-02" db="UniProtKB">
        <authorList>
            <consortium name="EnsemblProtists"/>
        </authorList>
    </citation>
    <scope>IDENTIFICATION</scope>
    <source>
        <strain evidence="2">DAOM BR144</strain>
    </source>
</reference>
<evidence type="ECO:0000256" key="1">
    <source>
        <dbReference type="SAM" id="MobiDB-lite"/>
    </source>
</evidence>
<organism evidence="2 3">
    <name type="scientific">Globisporangium ultimum (strain ATCC 200006 / CBS 805.95 / DAOM BR144)</name>
    <name type="common">Pythium ultimum</name>
    <dbReference type="NCBI Taxonomy" id="431595"/>
    <lineage>
        <taxon>Eukaryota</taxon>
        <taxon>Sar</taxon>
        <taxon>Stramenopiles</taxon>
        <taxon>Oomycota</taxon>
        <taxon>Peronosporomycetes</taxon>
        <taxon>Pythiales</taxon>
        <taxon>Pythiaceae</taxon>
        <taxon>Globisporangium</taxon>
    </lineage>
</organism>
<reference evidence="3" key="1">
    <citation type="journal article" date="2010" name="Genome Biol.">
        <title>Genome sequence of the necrotrophic plant pathogen Pythium ultimum reveals original pathogenicity mechanisms and effector repertoire.</title>
        <authorList>
            <person name="Levesque C.A."/>
            <person name="Brouwer H."/>
            <person name="Cano L."/>
            <person name="Hamilton J.P."/>
            <person name="Holt C."/>
            <person name="Huitema E."/>
            <person name="Raffaele S."/>
            <person name="Robideau G.P."/>
            <person name="Thines M."/>
            <person name="Win J."/>
            <person name="Zerillo M.M."/>
            <person name="Beakes G.W."/>
            <person name="Boore J.L."/>
            <person name="Busam D."/>
            <person name="Dumas B."/>
            <person name="Ferriera S."/>
            <person name="Fuerstenberg S.I."/>
            <person name="Gachon C.M."/>
            <person name="Gaulin E."/>
            <person name="Govers F."/>
            <person name="Grenville-Briggs L."/>
            <person name="Horner N."/>
            <person name="Hostetler J."/>
            <person name="Jiang R.H."/>
            <person name="Johnson J."/>
            <person name="Krajaejun T."/>
            <person name="Lin H."/>
            <person name="Meijer H.J."/>
            <person name="Moore B."/>
            <person name="Morris P."/>
            <person name="Phuntmart V."/>
            <person name="Puiu D."/>
            <person name="Shetty J."/>
            <person name="Stajich J.E."/>
            <person name="Tripathy S."/>
            <person name="Wawra S."/>
            <person name="van West P."/>
            <person name="Whitty B.R."/>
            <person name="Coutinho P.M."/>
            <person name="Henrissat B."/>
            <person name="Martin F."/>
            <person name="Thomas P.D."/>
            <person name="Tyler B.M."/>
            <person name="De Vries R.P."/>
            <person name="Kamoun S."/>
            <person name="Yandell M."/>
            <person name="Tisserat N."/>
            <person name="Buell C.R."/>
        </authorList>
    </citation>
    <scope>NUCLEOTIDE SEQUENCE</scope>
    <source>
        <strain evidence="3">DAOM:BR144</strain>
    </source>
</reference>
<keyword evidence="3" id="KW-1185">Reference proteome</keyword>
<accession>K3X555</accession>
<name>K3X555_GLOUD</name>
<dbReference type="EnsemblProtists" id="PYU1_T012354">
    <property type="protein sequence ID" value="PYU1_T012354"/>
    <property type="gene ID" value="PYU1_G012328"/>
</dbReference>